<keyword evidence="5 8" id="KW-1133">Transmembrane helix</keyword>
<feature type="region of interest" description="Disordered" evidence="7">
    <location>
        <begin position="1"/>
        <end position="59"/>
    </location>
</feature>
<organism evidence="10 11">
    <name type="scientific">Bombardia bombarda</name>
    <dbReference type="NCBI Taxonomy" id="252184"/>
    <lineage>
        <taxon>Eukaryota</taxon>
        <taxon>Fungi</taxon>
        <taxon>Dikarya</taxon>
        <taxon>Ascomycota</taxon>
        <taxon>Pezizomycotina</taxon>
        <taxon>Sordariomycetes</taxon>
        <taxon>Sordariomycetidae</taxon>
        <taxon>Sordariales</taxon>
        <taxon>Lasiosphaeriaceae</taxon>
        <taxon>Bombardia</taxon>
    </lineage>
</organism>
<gene>
    <name evidence="10" type="ORF">B0T17DRAFT_587797</name>
</gene>
<accession>A0AA39XMF1</accession>
<feature type="compositionally biased region" description="Polar residues" evidence="7">
    <location>
        <begin position="14"/>
        <end position="47"/>
    </location>
</feature>
<evidence type="ECO:0000259" key="9">
    <source>
        <dbReference type="Pfam" id="PF00324"/>
    </source>
</evidence>
<evidence type="ECO:0000256" key="5">
    <source>
        <dbReference type="ARBA" id="ARBA00022989"/>
    </source>
</evidence>
<evidence type="ECO:0000256" key="1">
    <source>
        <dbReference type="ARBA" id="ARBA00004141"/>
    </source>
</evidence>
<dbReference type="PANTHER" id="PTHR43341:SF35">
    <property type="entry name" value="ACID TRANSPORTER, PUTATIVE-RELATED"/>
    <property type="match status" value="1"/>
</dbReference>
<comment type="caution">
    <text evidence="10">The sequence shown here is derived from an EMBL/GenBank/DDBJ whole genome shotgun (WGS) entry which is preliminary data.</text>
</comment>
<feature type="transmembrane region" description="Helical" evidence="8">
    <location>
        <begin position="448"/>
        <end position="469"/>
    </location>
</feature>
<dbReference type="Proteomes" id="UP001174934">
    <property type="component" value="Unassembled WGS sequence"/>
</dbReference>
<dbReference type="EMBL" id="JAULSR010000001">
    <property type="protein sequence ID" value="KAK0636733.1"/>
    <property type="molecule type" value="Genomic_DNA"/>
</dbReference>
<keyword evidence="11" id="KW-1185">Reference proteome</keyword>
<dbReference type="Pfam" id="PF00324">
    <property type="entry name" value="AA_permease"/>
    <property type="match status" value="1"/>
</dbReference>
<dbReference type="PROSITE" id="PS00218">
    <property type="entry name" value="AMINO_ACID_PERMEASE_1"/>
    <property type="match status" value="1"/>
</dbReference>
<evidence type="ECO:0000256" key="2">
    <source>
        <dbReference type="ARBA" id="ARBA00022448"/>
    </source>
</evidence>
<feature type="transmembrane region" description="Helical" evidence="8">
    <location>
        <begin position="150"/>
        <end position="172"/>
    </location>
</feature>
<keyword evidence="3 8" id="KW-0812">Transmembrane</keyword>
<proteinExistence type="predicted"/>
<reference evidence="10" key="1">
    <citation type="submission" date="2023-06" db="EMBL/GenBank/DDBJ databases">
        <title>Genome-scale phylogeny and comparative genomics of the fungal order Sordariales.</title>
        <authorList>
            <consortium name="Lawrence Berkeley National Laboratory"/>
            <person name="Hensen N."/>
            <person name="Bonometti L."/>
            <person name="Westerberg I."/>
            <person name="Brannstrom I.O."/>
            <person name="Guillou S."/>
            <person name="Cros-Aarteil S."/>
            <person name="Calhoun S."/>
            <person name="Haridas S."/>
            <person name="Kuo A."/>
            <person name="Mondo S."/>
            <person name="Pangilinan J."/>
            <person name="Riley R."/>
            <person name="LaButti K."/>
            <person name="Andreopoulos B."/>
            <person name="Lipzen A."/>
            <person name="Chen C."/>
            <person name="Yanf M."/>
            <person name="Daum C."/>
            <person name="Ng V."/>
            <person name="Clum A."/>
            <person name="Steindorff A."/>
            <person name="Ohm R."/>
            <person name="Martin F."/>
            <person name="Silar P."/>
            <person name="Natvig D."/>
            <person name="Lalanne C."/>
            <person name="Gautier V."/>
            <person name="Ament-velasquez S.L."/>
            <person name="Kruys A."/>
            <person name="Hutchinson M.I."/>
            <person name="Powell A.J."/>
            <person name="Barry K."/>
            <person name="Miller A.N."/>
            <person name="Grigoriev I.V."/>
            <person name="Debuchy R."/>
            <person name="Gladieux P."/>
            <person name="Thoren M.H."/>
            <person name="Johannesson H."/>
        </authorList>
    </citation>
    <scope>NUCLEOTIDE SEQUENCE</scope>
    <source>
        <strain evidence="10">SMH3391-2</strain>
    </source>
</reference>
<dbReference type="PANTHER" id="PTHR43341">
    <property type="entry name" value="AMINO ACID PERMEASE"/>
    <property type="match status" value="1"/>
</dbReference>
<dbReference type="InterPro" id="IPR004841">
    <property type="entry name" value="AA-permease/SLC12A_dom"/>
</dbReference>
<feature type="transmembrane region" description="Helical" evidence="8">
    <location>
        <begin position="75"/>
        <end position="97"/>
    </location>
</feature>
<feature type="transmembrane region" description="Helical" evidence="8">
    <location>
        <begin position="298"/>
        <end position="318"/>
    </location>
</feature>
<keyword evidence="2" id="KW-0813">Transport</keyword>
<keyword evidence="4" id="KW-0029">Amino-acid transport</keyword>
<evidence type="ECO:0000256" key="6">
    <source>
        <dbReference type="ARBA" id="ARBA00023136"/>
    </source>
</evidence>
<dbReference type="GO" id="GO:0015171">
    <property type="term" value="F:amino acid transmembrane transporter activity"/>
    <property type="evidence" value="ECO:0007669"/>
    <property type="project" value="TreeGrafter"/>
</dbReference>
<feature type="transmembrane region" description="Helical" evidence="8">
    <location>
        <begin position="103"/>
        <end position="129"/>
    </location>
</feature>
<feature type="transmembrane region" description="Helical" evidence="8">
    <location>
        <begin position="203"/>
        <end position="222"/>
    </location>
</feature>
<feature type="domain" description="Amino acid permease/ SLC12A" evidence="9">
    <location>
        <begin position="72"/>
        <end position="509"/>
    </location>
</feature>
<evidence type="ECO:0000256" key="3">
    <source>
        <dbReference type="ARBA" id="ARBA00022692"/>
    </source>
</evidence>
<evidence type="ECO:0000256" key="7">
    <source>
        <dbReference type="SAM" id="MobiDB-lite"/>
    </source>
</evidence>
<evidence type="ECO:0000313" key="11">
    <source>
        <dbReference type="Proteomes" id="UP001174934"/>
    </source>
</evidence>
<dbReference type="AlphaFoldDB" id="A0AA39XMF1"/>
<protein>
    <submittedName>
        <fullName evidence="10">Amino acid permease-domain-containing protein</fullName>
    </submittedName>
</protein>
<keyword evidence="6 8" id="KW-0472">Membrane</keyword>
<evidence type="ECO:0000256" key="8">
    <source>
        <dbReference type="SAM" id="Phobius"/>
    </source>
</evidence>
<sequence length="674" mass="76157">MAMADDIALDQYPRQRQNFSQKQSYDHSQGNDQTQENHGNSTDTIAQWSGGPVPVRPHAPETELRRSLKERHINMIGFSMVLGVGLFLSSGKVVSIAGPGGAILAYLVMGTLMWSTMASLGEMTALFPVKGPTFEFSRRFIDESVGYASAWLLWFSYCIVSASEILAITEIFRFKFEPEYLEQAGYPNGTTIEWASTLNVNPAVWVVIFLIVIGLFNLLPVLWYGRIEYIFGCIKISFIVALIMINTVLNARQRFHSDRFWAYQDPYGFSNSNFTVKTTNPDSGDGIVYTGDLGRFTAFWTAMVTSFFSLMGWDSILLTAPENRDLEHEETIKISSRKIALRVIILYTLAVLTVGLNVGYTDPNLGHLTINGITGGQNSIYVLAAVHEHVPFLPHFLNGFFVFSACTTSINCLYSASRILHAIATLRDAWPRWGWTESIRSRLEQTRLGVPMTAVFASWLLVFLAFLSTRSNSSDDTTKSEASEVLGRMTMVASTSTLIVYATNCLTFLLFFRETRMVAAGEKDEALNITPEIRCQYDRNYQQQYPYRSHLQWLRAGYALVFCILMILFQGWRTFVPPFSSADFVASYISIVIFFTLSAAYFLRTRGFNPRNWHRLAQKLHGLDAIGPIVAVDPQPCQFCGQRHRRGRLSFPDGDGNHKQKAKAVLEWIWVWLK</sequence>
<feature type="transmembrane region" description="Helical" evidence="8">
    <location>
        <begin position="339"/>
        <end position="360"/>
    </location>
</feature>
<feature type="transmembrane region" description="Helical" evidence="8">
    <location>
        <begin position="229"/>
        <end position="249"/>
    </location>
</feature>
<dbReference type="GO" id="GO:0016020">
    <property type="term" value="C:membrane"/>
    <property type="evidence" value="ECO:0007669"/>
    <property type="project" value="UniProtKB-SubCell"/>
</dbReference>
<evidence type="ECO:0000256" key="4">
    <source>
        <dbReference type="ARBA" id="ARBA00022970"/>
    </source>
</evidence>
<name>A0AA39XMF1_9PEZI</name>
<dbReference type="InterPro" id="IPR004840">
    <property type="entry name" value="Amino_acid_permease_CS"/>
</dbReference>
<dbReference type="Gene3D" id="1.20.1740.10">
    <property type="entry name" value="Amino acid/polyamine transporter I"/>
    <property type="match status" value="1"/>
</dbReference>
<feature type="transmembrane region" description="Helical" evidence="8">
    <location>
        <begin position="396"/>
        <end position="414"/>
    </location>
</feature>
<dbReference type="InterPro" id="IPR050524">
    <property type="entry name" value="APC_YAT"/>
</dbReference>
<evidence type="ECO:0000313" key="10">
    <source>
        <dbReference type="EMBL" id="KAK0636733.1"/>
    </source>
</evidence>
<feature type="transmembrane region" description="Helical" evidence="8">
    <location>
        <begin position="489"/>
        <end position="512"/>
    </location>
</feature>
<comment type="subcellular location">
    <subcellularLocation>
        <location evidence="1">Membrane</location>
        <topology evidence="1">Multi-pass membrane protein</topology>
    </subcellularLocation>
</comment>
<feature type="transmembrane region" description="Helical" evidence="8">
    <location>
        <begin position="553"/>
        <end position="572"/>
    </location>
</feature>
<feature type="transmembrane region" description="Helical" evidence="8">
    <location>
        <begin position="584"/>
        <end position="603"/>
    </location>
</feature>